<accession>A0A1G9WXU4</accession>
<dbReference type="PANTHER" id="PTHR30294:SF38">
    <property type="entry name" value="TRANSPORT PERMEASE PROTEIN"/>
    <property type="match status" value="1"/>
</dbReference>
<keyword evidence="11" id="KW-1185">Reference proteome</keyword>
<feature type="transmembrane region" description="Helical" evidence="8">
    <location>
        <begin position="188"/>
        <end position="211"/>
    </location>
</feature>
<feature type="transmembrane region" description="Helical" evidence="8">
    <location>
        <begin position="223"/>
        <end position="245"/>
    </location>
</feature>
<dbReference type="Proteomes" id="UP000182347">
    <property type="component" value="Unassembled WGS sequence"/>
</dbReference>
<evidence type="ECO:0000256" key="2">
    <source>
        <dbReference type="ARBA" id="ARBA00007783"/>
    </source>
</evidence>
<dbReference type="AlphaFoldDB" id="A0A1G9WXU4"/>
<dbReference type="Pfam" id="PF12698">
    <property type="entry name" value="ABC2_membrane_3"/>
    <property type="match status" value="1"/>
</dbReference>
<feature type="domain" description="ABC transmembrane type-2" evidence="9">
    <location>
        <begin position="110"/>
        <end position="335"/>
    </location>
</feature>
<keyword evidence="5 8" id="KW-0812">Transmembrane</keyword>
<organism evidence="10 11">
    <name type="scientific">Sediminibacillus halophilus</name>
    <dbReference type="NCBI Taxonomy" id="482461"/>
    <lineage>
        <taxon>Bacteria</taxon>
        <taxon>Bacillati</taxon>
        <taxon>Bacillota</taxon>
        <taxon>Bacilli</taxon>
        <taxon>Bacillales</taxon>
        <taxon>Bacillaceae</taxon>
        <taxon>Sediminibacillus</taxon>
    </lineage>
</organism>
<keyword evidence="4" id="KW-1003">Cell membrane</keyword>
<dbReference type="OrthoDB" id="9776218at2"/>
<dbReference type="GO" id="GO:0005886">
    <property type="term" value="C:plasma membrane"/>
    <property type="evidence" value="ECO:0007669"/>
    <property type="project" value="UniProtKB-SubCell"/>
</dbReference>
<dbReference type="PROSITE" id="PS51012">
    <property type="entry name" value="ABC_TM2"/>
    <property type="match status" value="1"/>
</dbReference>
<evidence type="ECO:0000313" key="11">
    <source>
        <dbReference type="Proteomes" id="UP000182347"/>
    </source>
</evidence>
<evidence type="ECO:0000256" key="8">
    <source>
        <dbReference type="SAM" id="Phobius"/>
    </source>
</evidence>
<dbReference type="STRING" id="482461.SAMN05216244_3656"/>
<evidence type="ECO:0000256" key="4">
    <source>
        <dbReference type="ARBA" id="ARBA00022475"/>
    </source>
</evidence>
<feature type="transmembrane region" description="Helical" evidence="8">
    <location>
        <begin position="314"/>
        <end position="335"/>
    </location>
</feature>
<dbReference type="InterPro" id="IPR013525">
    <property type="entry name" value="ABC2_TM"/>
</dbReference>
<comment type="similarity">
    <text evidence="2">Belongs to the ABC-2 integral membrane protein family.</text>
</comment>
<dbReference type="RefSeq" id="WP_074600662.1">
    <property type="nucleotide sequence ID" value="NZ_FNHF01000006.1"/>
</dbReference>
<evidence type="ECO:0000259" key="9">
    <source>
        <dbReference type="PROSITE" id="PS51012"/>
    </source>
</evidence>
<dbReference type="InterPro" id="IPR051449">
    <property type="entry name" value="ABC-2_transporter_component"/>
</dbReference>
<evidence type="ECO:0000256" key="5">
    <source>
        <dbReference type="ARBA" id="ARBA00022692"/>
    </source>
</evidence>
<keyword evidence="6 8" id="KW-1133">Transmembrane helix</keyword>
<reference evidence="11" key="1">
    <citation type="submission" date="2016-10" db="EMBL/GenBank/DDBJ databases">
        <authorList>
            <person name="Varghese N."/>
            <person name="Submissions S."/>
        </authorList>
    </citation>
    <scope>NUCLEOTIDE SEQUENCE [LARGE SCALE GENOMIC DNA]</scope>
    <source>
        <strain evidence="11">CGMCC 1.6199</strain>
    </source>
</reference>
<dbReference type="PANTHER" id="PTHR30294">
    <property type="entry name" value="MEMBRANE COMPONENT OF ABC TRANSPORTER YHHJ-RELATED"/>
    <property type="match status" value="1"/>
</dbReference>
<evidence type="ECO:0000256" key="3">
    <source>
        <dbReference type="ARBA" id="ARBA00022448"/>
    </source>
</evidence>
<sequence length="337" mass="37406">MKIQAIVVRILRQFIRDKRSLALMIVAPLLILTLTWLVLDQEAYQPKLAVEGAPAPLEAAVQDSMLDIVDVDDPVRALADSEIDAILEANGQRIHVTVDNSKPNQSEAVKMGLQEALASQSDRQPPDISIEYLYEDNAETTFDYTGPVLIGFFAFFIVFLVGGISFLRERSQGTMERLFAMPLKGWEIILGYIGGFGLFAVIQSFIVALYAVYVLGIPLNGSLWLVILVTMLLSLSALTLGILLSSFARNEFQLMQFIPLVIVPQAFFSGMFSLDNGADWLVYIEYIMPISYGADALKEIMIKGNGLADIQVDLYVVLGFSLLFYLLNLGTLKAYRK</sequence>
<name>A0A1G9WXU4_9BACI</name>
<gene>
    <name evidence="10" type="ORF">SAMN05216244_3656</name>
</gene>
<keyword evidence="3" id="KW-0813">Transport</keyword>
<dbReference type="EMBL" id="FNHF01000006">
    <property type="protein sequence ID" value="SDM88905.1"/>
    <property type="molecule type" value="Genomic_DNA"/>
</dbReference>
<feature type="transmembrane region" description="Helical" evidence="8">
    <location>
        <begin position="148"/>
        <end position="167"/>
    </location>
</feature>
<evidence type="ECO:0000256" key="1">
    <source>
        <dbReference type="ARBA" id="ARBA00004651"/>
    </source>
</evidence>
<feature type="transmembrane region" description="Helical" evidence="8">
    <location>
        <begin position="257"/>
        <end position="274"/>
    </location>
</feature>
<feature type="transmembrane region" description="Helical" evidence="8">
    <location>
        <begin position="21"/>
        <end position="39"/>
    </location>
</feature>
<dbReference type="InterPro" id="IPR047817">
    <property type="entry name" value="ABC2_TM_bact-type"/>
</dbReference>
<comment type="subcellular location">
    <subcellularLocation>
        <location evidence="1">Cell membrane</location>
        <topology evidence="1">Multi-pass membrane protein</topology>
    </subcellularLocation>
</comment>
<keyword evidence="7 8" id="KW-0472">Membrane</keyword>
<evidence type="ECO:0000256" key="6">
    <source>
        <dbReference type="ARBA" id="ARBA00022989"/>
    </source>
</evidence>
<evidence type="ECO:0000256" key="7">
    <source>
        <dbReference type="ARBA" id="ARBA00023136"/>
    </source>
</evidence>
<protein>
    <submittedName>
        <fullName evidence="10">ABC-2 type transport system permease protein</fullName>
    </submittedName>
</protein>
<proteinExistence type="inferred from homology"/>
<evidence type="ECO:0000313" key="10">
    <source>
        <dbReference type="EMBL" id="SDM88905.1"/>
    </source>
</evidence>
<dbReference type="GO" id="GO:0140359">
    <property type="term" value="F:ABC-type transporter activity"/>
    <property type="evidence" value="ECO:0007669"/>
    <property type="project" value="InterPro"/>
</dbReference>